<reference evidence="3" key="1">
    <citation type="submission" date="2021-06" db="EMBL/GenBank/DDBJ databases">
        <authorList>
            <person name="Kallberg Y."/>
            <person name="Tangrot J."/>
            <person name="Rosling A."/>
        </authorList>
    </citation>
    <scope>NUCLEOTIDE SEQUENCE</scope>
    <source>
        <strain evidence="3">MA453B</strain>
    </source>
</reference>
<gene>
    <name evidence="3" type="ORF">DERYTH_LOCUS21677</name>
</gene>
<name>A0A9N9JR88_9GLOM</name>
<keyword evidence="4" id="KW-1185">Reference proteome</keyword>
<accession>A0A9N9JR88</accession>
<evidence type="ECO:0000256" key="1">
    <source>
        <dbReference type="SAM" id="Coils"/>
    </source>
</evidence>
<feature type="coiled-coil region" evidence="1">
    <location>
        <begin position="51"/>
        <end position="78"/>
    </location>
</feature>
<evidence type="ECO:0000313" key="4">
    <source>
        <dbReference type="Proteomes" id="UP000789405"/>
    </source>
</evidence>
<organism evidence="3 4">
    <name type="scientific">Dentiscutata erythropus</name>
    <dbReference type="NCBI Taxonomy" id="1348616"/>
    <lineage>
        <taxon>Eukaryota</taxon>
        <taxon>Fungi</taxon>
        <taxon>Fungi incertae sedis</taxon>
        <taxon>Mucoromycota</taxon>
        <taxon>Glomeromycotina</taxon>
        <taxon>Glomeromycetes</taxon>
        <taxon>Diversisporales</taxon>
        <taxon>Gigasporaceae</taxon>
        <taxon>Dentiscutata</taxon>
    </lineage>
</organism>
<dbReference type="EMBL" id="CAJVPY010028231">
    <property type="protein sequence ID" value="CAG8792324.1"/>
    <property type="molecule type" value="Genomic_DNA"/>
</dbReference>
<dbReference type="InterPro" id="IPR021109">
    <property type="entry name" value="Peptidase_aspartic_dom_sf"/>
</dbReference>
<protein>
    <submittedName>
        <fullName evidence="3">6245_t:CDS:1</fullName>
    </submittedName>
</protein>
<dbReference type="Pfam" id="PF13650">
    <property type="entry name" value="Asp_protease_2"/>
    <property type="match status" value="1"/>
</dbReference>
<feature type="non-terminal residue" evidence="3">
    <location>
        <position position="503"/>
    </location>
</feature>
<dbReference type="AlphaFoldDB" id="A0A9N9JR88"/>
<dbReference type="Proteomes" id="UP000789405">
    <property type="component" value="Unassembled WGS sequence"/>
</dbReference>
<evidence type="ECO:0000313" key="3">
    <source>
        <dbReference type="EMBL" id="CAG8792324.1"/>
    </source>
</evidence>
<keyword evidence="1" id="KW-0175">Coiled coil</keyword>
<sequence length="503" mass="59285">RYIPIKQTTKSKPSLKQLIEEVDQIKHNLNFVESPQTVIPYSIETPSESPVEEYYSGIERLEEEFQKFDKERLQLIEESREVKVAEDQERMANQILFKPKIFYGDEKEDPVEWMSEFKKAARINRWETDAQKRNAMEIYLKEDAEEWWLELMDKICKRIDDLTPERKAEYFLRGLTPELASLALTHEKETVEDIVNLIEKYEEGRDITNRVEPKIKKRKEKRYETETESESESEEEVKRKIKKDYTKEKLKKKEEEKTKPENDIEEESRCFNCEKLGHISRDYDDDLKDKVTKKLIEILVGKYGRDSDSDEDFQTKKLRTDNIIKTTYTLMEIQPTETLKTFEIKSTKNNKKKMKPIAWKKSETVVKKNKKEVPLLLREPEFDIKKKLLEALRKPKEFDVKLVSQNLIPKTTVLECQVEVDGNNISAIIDSGVATSIVTRDTIEQLGYELEKASNCEIITATGERSKSLEKIRDFPITINEKQIPMDIEVMEIDFYHLLLGNN</sequence>
<evidence type="ECO:0000256" key="2">
    <source>
        <dbReference type="SAM" id="MobiDB-lite"/>
    </source>
</evidence>
<dbReference type="CDD" id="cd00303">
    <property type="entry name" value="retropepsin_like"/>
    <property type="match status" value="1"/>
</dbReference>
<feature type="compositionally biased region" description="Acidic residues" evidence="2">
    <location>
        <begin position="226"/>
        <end position="235"/>
    </location>
</feature>
<feature type="region of interest" description="Disordered" evidence="2">
    <location>
        <begin position="217"/>
        <end position="238"/>
    </location>
</feature>
<dbReference type="OrthoDB" id="2430197at2759"/>
<proteinExistence type="predicted"/>
<dbReference type="Gene3D" id="2.40.70.10">
    <property type="entry name" value="Acid Proteases"/>
    <property type="match status" value="1"/>
</dbReference>
<comment type="caution">
    <text evidence="3">The sequence shown here is derived from an EMBL/GenBank/DDBJ whole genome shotgun (WGS) entry which is preliminary data.</text>
</comment>